<dbReference type="SUPFAM" id="SSF81301">
    <property type="entry name" value="Nucleotidyltransferase"/>
    <property type="match status" value="1"/>
</dbReference>
<dbReference type="GO" id="GO:0046872">
    <property type="term" value="F:metal ion binding"/>
    <property type="evidence" value="ECO:0007669"/>
    <property type="project" value="UniProtKB-KW"/>
</dbReference>
<feature type="non-terminal residue" evidence="11">
    <location>
        <position position="1"/>
    </location>
</feature>
<dbReference type="EMBL" id="BARW01018079">
    <property type="protein sequence ID" value="GAI94732.1"/>
    <property type="molecule type" value="Genomic_DNA"/>
</dbReference>
<evidence type="ECO:0000256" key="1">
    <source>
        <dbReference type="ARBA" id="ARBA00001946"/>
    </source>
</evidence>
<dbReference type="InterPro" id="IPR052038">
    <property type="entry name" value="Type-VII_TA_antitoxin"/>
</dbReference>
<feature type="domain" description="Polymerase nucleotidyl transferase" evidence="10">
    <location>
        <begin position="5"/>
        <end position="89"/>
    </location>
</feature>
<dbReference type="InterPro" id="IPR043519">
    <property type="entry name" value="NT_sf"/>
</dbReference>
<dbReference type="Pfam" id="PF01909">
    <property type="entry name" value="NTP_transf_2"/>
    <property type="match status" value="1"/>
</dbReference>
<proteinExistence type="inferred from homology"/>
<comment type="similarity">
    <text evidence="9">Belongs to the MntA antitoxin family.</text>
</comment>
<evidence type="ECO:0000259" key="10">
    <source>
        <dbReference type="Pfam" id="PF01909"/>
    </source>
</evidence>
<evidence type="ECO:0000256" key="7">
    <source>
        <dbReference type="ARBA" id="ARBA00022840"/>
    </source>
</evidence>
<keyword evidence="8" id="KW-0460">Magnesium</keyword>
<dbReference type="AlphaFoldDB" id="X1SNS6"/>
<evidence type="ECO:0000313" key="11">
    <source>
        <dbReference type="EMBL" id="GAI94732.1"/>
    </source>
</evidence>
<reference evidence="11" key="1">
    <citation type="journal article" date="2014" name="Front. Microbiol.">
        <title>High frequency of phylogenetically diverse reductive dehalogenase-homologous genes in deep subseafloor sedimentary metagenomes.</title>
        <authorList>
            <person name="Kawai M."/>
            <person name="Futagami T."/>
            <person name="Toyoda A."/>
            <person name="Takaki Y."/>
            <person name="Nishi S."/>
            <person name="Hori S."/>
            <person name="Arai W."/>
            <person name="Tsubouchi T."/>
            <person name="Morono Y."/>
            <person name="Uchiyama I."/>
            <person name="Ito T."/>
            <person name="Fujiyama A."/>
            <person name="Inagaki F."/>
            <person name="Takami H."/>
        </authorList>
    </citation>
    <scope>NUCLEOTIDE SEQUENCE</scope>
    <source>
        <strain evidence="11">Expedition CK06-06</strain>
    </source>
</reference>
<comment type="caution">
    <text evidence="11">The sequence shown here is derived from an EMBL/GenBank/DDBJ whole genome shotgun (WGS) entry which is preliminary data.</text>
</comment>
<dbReference type="Gene3D" id="3.30.460.10">
    <property type="entry name" value="Beta Polymerase, domain 2"/>
    <property type="match status" value="1"/>
</dbReference>
<dbReference type="InterPro" id="IPR002934">
    <property type="entry name" value="Polymerase_NTP_transf_dom"/>
</dbReference>
<dbReference type="PANTHER" id="PTHR33571">
    <property type="entry name" value="SSL8005 PROTEIN"/>
    <property type="match status" value="1"/>
</dbReference>
<keyword evidence="4" id="KW-0548">Nucleotidyltransferase</keyword>
<evidence type="ECO:0000256" key="9">
    <source>
        <dbReference type="ARBA" id="ARBA00038276"/>
    </source>
</evidence>
<sequence>NEKDIESLAKKWGIIEFSIFGSVLGNHFKDDSDIDILIQFKSDIRYSLFDLVELKDELEDLFHRPVDIVEKASIKNPFRKNEILKTARVIYAA</sequence>
<dbReference type="PANTHER" id="PTHR33571:SF14">
    <property type="entry name" value="PROTEIN ADENYLYLTRANSFERASE MJ0435-RELATED"/>
    <property type="match status" value="1"/>
</dbReference>
<keyword evidence="6" id="KW-0547">Nucleotide-binding</keyword>
<evidence type="ECO:0000256" key="4">
    <source>
        <dbReference type="ARBA" id="ARBA00022695"/>
    </source>
</evidence>
<evidence type="ECO:0000256" key="3">
    <source>
        <dbReference type="ARBA" id="ARBA00022679"/>
    </source>
</evidence>
<organism evidence="11">
    <name type="scientific">marine sediment metagenome</name>
    <dbReference type="NCBI Taxonomy" id="412755"/>
    <lineage>
        <taxon>unclassified sequences</taxon>
        <taxon>metagenomes</taxon>
        <taxon>ecological metagenomes</taxon>
    </lineage>
</organism>
<evidence type="ECO:0000256" key="2">
    <source>
        <dbReference type="ARBA" id="ARBA00022649"/>
    </source>
</evidence>
<keyword evidence="5" id="KW-0479">Metal-binding</keyword>
<evidence type="ECO:0000256" key="8">
    <source>
        <dbReference type="ARBA" id="ARBA00022842"/>
    </source>
</evidence>
<dbReference type="CDD" id="cd05403">
    <property type="entry name" value="NT_KNTase_like"/>
    <property type="match status" value="1"/>
</dbReference>
<keyword evidence="2" id="KW-1277">Toxin-antitoxin system</keyword>
<evidence type="ECO:0000256" key="5">
    <source>
        <dbReference type="ARBA" id="ARBA00022723"/>
    </source>
</evidence>
<keyword evidence="7" id="KW-0067">ATP-binding</keyword>
<dbReference type="GO" id="GO:0005524">
    <property type="term" value="F:ATP binding"/>
    <property type="evidence" value="ECO:0007669"/>
    <property type="project" value="UniProtKB-KW"/>
</dbReference>
<name>X1SNS6_9ZZZZ</name>
<gene>
    <name evidence="11" type="ORF">S12H4_31038</name>
</gene>
<evidence type="ECO:0000256" key="6">
    <source>
        <dbReference type="ARBA" id="ARBA00022741"/>
    </source>
</evidence>
<keyword evidence="3" id="KW-0808">Transferase</keyword>
<dbReference type="GO" id="GO:0016779">
    <property type="term" value="F:nucleotidyltransferase activity"/>
    <property type="evidence" value="ECO:0007669"/>
    <property type="project" value="UniProtKB-KW"/>
</dbReference>
<comment type="cofactor">
    <cofactor evidence="1">
        <name>Mg(2+)</name>
        <dbReference type="ChEBI" id="CHEBI:18420"/>
    </cofactor>
</comment>
<protein>
    <recommendedName>
        <fullName evidence="10">Polymerase nucleotidyl transferase domain-containing protein</fullName>
    </recommendedName>
</protein>
<accession>X1SNS6</accession>